<evidence type="ECO:0000256" key="3">
    <source>
        <dbReference type="PROSITE-ProRule" id="PRU00221"/>
    </source>
</evidence>
<dbReference type="PANTHER" id="PTHR44090:SF1">
    <property type="entry name" value="SUPERKILLER COMPLEX PROTEIN 8"/>
    <property type="match status" value="1"/>
</dbReference>
<keyword evidence="1 3" id="KW-0853">WD repeat</keyword>
<dbReference type="Gene3D" id="2.130.10.10">
    <property type="entry name" value="YVTN repeat-like/Quinoprotein amine dehydrogenase"/>
    <property type="match status" value="2"/>
</dbReference>
<dbReference type="InParanoid" id="G0QSI9"/>
<organism evidence="4 5">
    <name type="scientific">Ichthyophthirius multifiliis</name>
    <name type="common">White spot disease agent</name>
    <name type="synonym">Ich</name>
    <dbReference type="NCBI Taxonomy" id="5932"/>
    <lineage>
        <taxon>Eukaryota</taxon>
        <taxon>Sar</taxon>
        <taxon>Alveolata</taxon>
        <taxon>Ciliophora</taxon>
        <taxon>Intramacronucleata</taxon>
        <taxon>Oligohymenophorea</taxon>
        <taxon>Hymenostomatida</taxon>
        <taxon>Ophryoglenina</taxon>
        <taxon>Ichthyophthirius</taxon>
    </lineage>
</organism>
<dbReference type="RefSeq" id="XP_004035313.1">
    <property type="nucleotide sequence ID" value="XM_004035265.1"/>
</dbReference>
<dbReference type="GO" id="GO:0016593">
    <property type="term" value="C:Cdc73/Paf1 complex"/>
    <property type="evidence" value="ECO:0007669"/>
    <property type="project" value="TreeGrafter"/>
</dbReference>
<dbReference type="AlphaFoldDB" id="G0QSI9"/>
<feature type="repeat" description="WD" evidence="3">
    <location>
        <begin position="360"/>
        <end position="401"/>
    </location>
</feature>
<accession>G0QSI9</accession>
<name>G0QSI9_ICHMU</name>
<evidence type="ECO:0000256" key="1">
    <source>
        <dbReference type="ARBA" id="ARBA00022574"/>
    </source>
</evidence>
<dbReference type="InterPro" id="IPR051510">
    <property type="entry name" value="SKI8"/>
</dbReference>
<dbReference type="Pfam" id="PF00400">
    <property type="entry name" value="WD40"/>
    <property type="match status" value="1"/>
</dbReference>
<dbReference type="STRING" id="857967.G0QSI9"/>
<dbReference type="InterPro" id="IPR036322">
    <property type="entry name" value="WD40_repeat_dom_sf"/>
</dbReference>
<protein>
    <submittedName>
        <fullName evidence="4">Uncharacterized protein</fullName>
    </submittedName>
</protein>
<dbReference type="PROSITE" id="PS50294">
    <property type="entry name" value="WD_REPEATS_REGION"/>
    <property type="match status" value="1"/>
</dbReference>
<evidence type="ECO:0000256" key="2">
    <source>
        <dbReference type="ARBA" id="ARBA00022737"/>
    </source>
</evidence>
<gene>
    <name evidence="4" type="ORF">IMG5_101410</name>
</gene>
<evidence type="ECO:0000313" key="4">
    <source>
        <dbReference type="EMBL" id="EGR31827.1"/>
    </source>
</evidence>
<dbReference type="GeneID" id="14907960"/>
<dbReference type="Proteomes" id="UP000008983">
    <property type="component" value="Unassembled WGS sequence"/>
</dbReference>
<sequence>MELIKQEIDKQQKQTKEVDLIDFIYILLTNLEHKQEETFYYIISIIDLFKKITETSKSSFTHINFNQLTDYICEVKIYIYLVTTTKIKKNICPQKKYNNNSKIRKIDINPPLIYGKTEEGIKRLNLNSLKADSYRHNNNSITKGVYVQDIQRILILDYLCSYISLYKLNMKYDHNVPIKQNKENDIILYFAYSQIEQRIGACLQNLCLQFWDCRGDYKFSKIFDIHKLVNVVQNKIFYIESFKIWITTDSLYHINVWNIEKEVLSFQLNNNKKVIEGEIIDIIDIIHLKLIGVASLDKKISIWDFNKQIQVQIISLDNSGIHHLVYFYSFQVLLSCGFGNNILVHKINPIYFDHDIQGNLIGHQSVVTAVQVIEKSPMIVSGDYLGYVKIWDLRSLKCIQSVNLGEKSIIQDIIYIEQENMICIVGNRLNFIYFDYGIKQQQQENCVFPIKVEVNLEKEEILVCTRKDLRFFCLNSGKLKYQFNGLLDNQDDEISCFQSFEQYQKFALSDQKGNIQIHSFINGKKEKSLIGCVVEISGLKFDFLNKLFISSSFDGKIFIQNENEFKRQILNVFYKKEIHLLEISVYHNLIVVCNFHNNNIYIFNYEYCKLVSCIQVEGSPSSLQFINRFEILIISTSNGKIYLLKFEQNELKIQFQLLDYLSFFKEKEEEENSNKKISIESKKLQNCIIYACTNKGNIFIIDCQNLFKIHHFFQKEHVNQKQNYNPQRTLTEDFQVQIDQAQFEKLKLYKIKRQNNLLNIQQQFKAHQDSIIGIDSTFLGKKCIFSSSLDSYVKFWKIDGLQLVASLKLSHPLPILWNINVEKETLMKKKILYGIKIWKILGEKKDKYFKIIGNFDFLMKKKKKIQIFKKKIQKNNKKMKKFQ</sequence>
<proteinExistence type="predicted"/>
<evidence type="ECO:0000313" key="5">
    <source>
        <dbReference type="Proteomes" id="UP000008983"/>
    </source>
</evidence>
<dbReference type="SMART" id="SM00320">
    <property type="entry name" value="WD40"/>
    <property type="match status" value="5"/>
</dbReference>
<dbReference type="OrthoDB" id="10251605at2759"/>
<dbReference type="SUPFAM" id="SSF50978">
    <property type="entry name" value="WD40 repeat-like"/>
    <property type="match status" value="3"/>
</dbReference>
<keyword evidence="5" id="KW-1185">Reference proteome</keyword>
<keyword evidence="2" id="KW-0677">Repeat</keyword>
<dbReference type="EMBL" id="GL983812">
    <property type="protein sequence ID" value="EGR31827.1"/>
    <property type="molecule type" value="Genomic_DNA"/>
</dbReference>
<dbReference type="PANTHER" id="PTHR44090">
    <property type="entry name" value="WD REPEAT-CONTAINING PROTEIN 61"/>
    <property type="match status" value="1"/>
</dbReference>
<dbReference type="InterPro" id="IPR001680">
    <property type="entry name" value="WD40_rpt"/>
</dbReference>
<dbReference type="PROSITE" id="PS50082">
    <property type="entry name" value="WD_REPEATS_2"/>
    <property type="match status" value="1"/>
</dbReference>
<dbReference type="InterPro" id="IPR015943">
    <property type="entry name" value="WD40/YVTN_repeat-like_dom_sf"/>
</dbReference>
<reference evidence="4 5" key="1">
    <citation type="submission" date="2011-07" db="EMBL/GenBank/DDBJ databases">
        <authorList>
            <person name="Coyne R."/>
            <person name="Brami D."/>
            <person name="Johnson J."/>
            <person name="Hostetler J."/>
            <person name="Hannick L."/>
            <person name="Clark T."/>
            <person name="Cassidy-Hanley D."/>
            <person name="Inman J."/>
        </authorList>
    </citation>
    <scope>NUCLEOTIDE SEQUENCE [LARGE SCALE GENOMIC DNA]</scope>
    <source>
        <strain evidence="4 5">G5</strain>
    </source>
</reference>